<proteinExistence type="predicted"/>
<accession>A0A8K1GP79</accession>
<dbReference type="Proteomes" id="UP000796761">
    <property type="component" value="Unassembled WGS sequence"/>
</dbReference>
<feature type="region of interest" description="Disordered" evidence="1">
    <location>
        <begin position="20"/>
        <end position="39"/>
    </location>
</feature>
<protein>
    <submittedName>
        <fullName evidence="2">Uncharacterized protein</fullName>
    </submittedName>
</protein>
<dbReference type="EMBL" id="SWJQ01000090">
    <property type="protein sequence ID" value="TRZ22686.1"/>
    <property type="molecule type" value="Genomic_DNA"/>
</dbReference>
<reference evidence="2" key="1">
    <citation type="submission" date="2019-04" db="EMBL/GenBank/DDBJ databases">
        <title>Genome assembly of Zosterops borbonicus 15179.</title>
        <authorList>
            <person name="Leroy T."/>
            <person name="Anselmetti Y."/>
            <person name="Tilak M.-K."/>
            <person name="Nabholz B."/>
        </authorList>
    </citation>
    <scope>NUCLEOTIDE SEQUENCE</scope>
    <source>
        <strain evidence="2">HGM_15179</strain>
        <tissue evidence="2">Muscle</tissue>
    </source>
</reference>
<keyword evidence="3" id="KW-1185">Reference proteome</keyword>
<evidence type="ECO:0000256" key="1">
    <source>
        <dbReference type="SAM" id="MobiDB-lite"/>
    </source>
</evidence>
<name>A0A8K1GP79_9PASS</name>
<gene>
    <name evidence="2" type="ORF">HGM15179_004394</name>
</gene>
<organism evidence="2 3">
    <name type="scientific">Zosterops borbonicus</name>
    <dbReference type="NCBI Taxonomy" id="364589"/>
    <lineage>
        <taxon>Eukaryota</taxon>
        <taxon>Metazoa</taxon>
        <taxon>Chordata</taxon>
        <taxon>Craniata</taxon>
        <taxon>Vertebrata</taxon>
        <taxon>Euteleostomi</taxon>
        <taxon>Archelosauria</taxon>
        <taxon>Archosauria</taxon>
        <taxon>Dinosauria</taxon>
        <taxon>Saurischia</taxon>
        <taxon>Theropoda</taxon>
        <taxon>Coelurosauria</taxon>
        <taxon>Aves</taxon>
        <taxon>Neognathae</taxon>
        <taxon>Neoaves</taxon>
        <taxon>Telluraves</taxon>
        <taxon>Australaves</taxon>
        <taxon>Passeriformes</taxon>
        <taxon>Sylvioidea</taxon>
        <taxon>Zosteropidae</taxon>
        <taxon>Zosterops</taxon>
    </lineage>
</organism>
<comment type="caution">
    <text evidence="2">The sequence shown here is derived from an EMBL/GenBank/DDBJ whole genome shotgun (WGS) entry which is preliminary data.</text>
</comment>
<sequence>MLLAAPAAFQAKLSYTMETPDQCSSARDSKSVQPRSSQHGADSALYHHLAAHSWWGFGLPVWTEKRENSVGCKMAMCWNDWQQGQDD</sequence>
<evidence type="ECO:0000313" key="3">
    <source>
        <dbReference type="Proteomes" id="UP000796761"/>
    </source>
</evidence>
<dbReference type="AlphaFoldDB" id="A0A8K1GP79"/>
<evidence type="ECO:0000313" key="2">
    <source>
        <dbReference type="EMBL" id="TRZ22686.1"/>
    </source>
</evidence>